<proteinExistence type="predicted"/>
<dbReference type="EMBL" id="BAAAXQ010000051">
    <property type="protein sequence ID" value="GAA3019775.1"/>
    <property type="molecule type" value="Genomic_DNA"/>
</dbReference>
<dbReference type="RefSeq" id="WP_068709846.1">
    <property type="nucleotide sequence ID" value="NZ_BAAAXQ010000051.1"/>
</dbReference>
<dbReference type="InterPro" id="IPR050312">
    <property type="entry name" value="IolE/XylAMocC-like"/>
</dbReference>
<organism evidence="2 3">
    <name type="scientific">Tetragenococcus solitarius</name>
    <dbReference type="NCBI Taxonomy" id="71453"/>
    <lineage>
        <taxon>Bacteria</taxon>
        <taxon>Bacillati</taxon>
        <taxon>Bacillota</taxon>
        <taxon>Bacilli</taxon>
        <taxon>Lactobacillales</taxon>
        <taxon>Enterococcaceae</taxon>
        <taxon>Tetragenococcus</taxon>
    </lineage>
</organism>
<dbReference type="Pfam" id="PF01261">
    <property type="entry name" value="AP_endonuc_2"/>
    <property type="match status" value="1"/>
</dbReference>
<name>A0ABN3Y5K1_9ENTE</name>
<gene>
    <name evidence="2" type="primary">iolE</name>
    <name evidence="2" type="ORF">GCM10019998_15120</name>
</gene>
<dbReference type="Proteomes" id="UP001501577">
    <property type="component" value="Unassembled WGS sequence"/>
</dbReference>
<dbReference type="PANTHER" id="PTHR12110:SF41">
    <property type="entry name" value="INOSOSE DEHYDRATASE"/>
    <property type="match status" value="1"/>
</dbReference>
<dbReference type="SUPFAM" id="SSF51658">
    <property type="entry name" value="Xylose isomerase-like"/>
    <property type="match status" value="1"/>
</dbReference>
<dbReference type="PANTHER" id="PTHR12110">
    <property type="entry name" value="HYDROXYPYRUVATE ISOMERASE"/>
    <property type="match status" value="1"/>
</dbReference>
<sequence length="297" mass="34459">MIKRDNIQLGIAPIAWVEDDMPEYGKETTFLQTISEIALLGFEGTEIGALYPRDTNILNEELNRRNLKAITAWISLYLLEQPYWLNERDFRDHMGFLKKAGAKVINVSDQSFSIQHRAHTYFKNKPELTEEQWIEFTDKLNPLGKIAKDEGLEIVYHPHMTTTVQTAEEIDKFLQLTDPETISIIYDTGHLTFSGEDPVAVLEKHFDRIKHIHLKDVRTDIMQQCIDKKLSFLESILEGVFTIPGGGDIDFPKIFNILAEREYQGWLVLEAEQNPYVYNPLDYSRKGRDYMLQFIEG</sequence>
<reference evidence="2 3" key="1">
    <citation type="journal article" date="2019" name="Int. J. Syst. Evol. Microbiol.">
        <title>The Global Catalogue of Microorganisms (GCM) 10K type strain sequencing project: providing services to taxonomists for standard genome sequencing and annotation.</title>
        <authorList>
            <consortium name="The Broad Institute Genomics Platform"/>
            <consortium name="The Broad Institute Genome Sequencing Center for Infectious Disease"/>
            <person name="Wu L."/>
            <person name="Ma J."/>
        </authorList>
    </citation>
    <scope>NUCLEOTIDE SEQUENCE [LARGE SCALE GENOMIC DNA]</scope>
    <source>
        <strain evidence="2 3">JCM 8736</strain>
    </source>
</reference>
<evidence type="ECO:0000313" key="2">
    <source>
        <dbReference type="EMBL" id="GAA3019775.1"/>
    </source>
</evidence>
<comment type="caution">
    <text evidence="2">The sequence shown here is derived from an EMBL/GenBank/DDBJ whole genome shotgun (WGS) entry which is preliminary data.</text>
</comment>
<dbReference type="InterPro" id="IPR030823">
    <property type="entry name" value="IolE/MocC"/>
</dbReference>
<dbReference type="NCBIfam" id="TIGR04379">
    <property type="entry name" value="myo_inos_iolE"/>
    <property type="match status" value="1"/>
</dbReference>
<protein>
    <submittedName>
        <fullName evidence="2">Myo-inosose-2 dehydratase</fullName>
    </submittedName>
</protein>
<keyword evidence="3" id="KW-1185">Reference proteome</keyword>
<dbReference type="InterPro" id="IPR013022">
    <property type="entry name" value="Xyl_isomerase-like_TIM-brl"/>
</dbReference>
<dbReference type="InterPro" id="IPR036237">
    <property type="entry name" value="Xyl_isomerase-like_sf"/>
</dbReference>
<feature type="domain" description="Xylose isomerase-like TIM barrel" evidence="1">
    <location>
        <begin position="40"/>
        <end position="291"/>
    </location>
</feature>
<accession>A0ABN3Y5K1</accession>
<evidence type="ECO:0000259" key="1">
    <source>
        <dbReference type="Pfam" id="PF01261"/>
    </source>
</evidence>
<dbReference type="Gene3D" id="3.20.20.150">
    <property type="entry name" value="Divalent-metal-dependent TIM barrel enzymes"/>
    <property type="match status" value="1"/>
</dbReference>
<evidence type="ECO:0000313" key="3">
    <source>
        <dbReference type="Proteomes" id="UP001501577"/>
    </source>
</evidence>